<organism evidence="1 2">
    <name type="scientific">Flavobacterium caeni</name>
    <dbReference type="NCBI Taxonomy" id="490189"/>
    <lineage>
        <taxon>Bacteria</taxon>
        <taxon>Pseudomonadati</taxon>
        <taxon>Bacteroidota</taxon>
        <taxon>Flavobacteriia</taxon>
        <taxon>Flavobacteriales</taxon>
        <taxon>Flavobacteriaceae</taxon>
        <taxon>Flavobacterium</taxon>
    </lineage>
</organism>
<sequence>MQVRKKSQIKTSSEGVGRRVPITKTNKLMKEIKNIVRSRAQESSSAVEKLYITMRHLFNRGFYKPMGVSGDTLREALLSLRPEIYGTIAEEKIELNGLLYVIERLPIGIEECRFINLTSDEGYSKSHFTAIVPPKRKRNCYRIDDEQMNVEITRGRSDIYDILTHLTFIFIESHKIKHNVLIDETGEVTRDWSKLEQAVLAGKKLNLVEREKTLSHTANILGRTFAEVTDIYDSFGTAEKPDRFLHVIYWLGKLALEEAMGGPKRTVTFSPILRERLGHHIHGEIWATNIKQVLKENDLINRPIHIISANMHSVMNSLFATHVHKAKFKDKSDFALFEELSKSGAHDLRNKVEDFAKQHGMISLPDASGTNIDVQIFDTAKIDWNKSAFPGAKIEAGNQPVIIVMDYAFGEQAYETIDELLKPFKESPDKRTFLNVVSVSIMGKAGILEGGKGDIMIPSAHINEGTGDNYPFENELTAEMFEGNDIPVYAGPMVTVLGTSLQNKDLLKFFHDSTWGVIGLEMEGAYYQKAVQSASKIRKSINPDVKVRYAYYASDNPLETGSTLASGGLGTTGVKPTYLITIKILEQIFNL</sequence>
<gene>
    <name evidence="1" type="ORF">SAMN02927903_02613</name>
</gene>
<evidence type="ECO:0000313" key="2">
    <source>
        <dbReference type="Proteomes" id="UP000199354"/>
    </source>
</evidence>
<dbReference type="STRING" id="490189.SAMN02927903_02613"/>
<dbReference type="InterPro" id="IPR054204">
    <property type="entry name" value="DUF6909"/>
</dbReference>
<dbReference type="Pfam" id="PF21850">
    <property type="entry name" value="DUF6909"/>
    <property type="match status" value="2"/>
</dbReference>
<reference evidence="1 2" key="1">
    <citation type="submission" date="2016-10" db="EMBL/GenBank/DDBJ databases">
        <authorList>
            <person name="de Groot N.N."/>
        </authorList>
    </citation>
    <scope>NUCLEOTIDE SEQUENCE [LARGE SCALE GENOMIC DNA]</scope>
    <source>
        <strain evidence="1 2">CGMCC 1.7031</strain>
    </source>
</reference>
<proteinExistence type="predicted"/>
<dbReference type="AlphaFoldDB" id="A0A1G5JCT8"/>
<protein>
    <submittedName>
        <fullName evidence="1">Uncharacterized protein</fullName>
    </submittedName>
</protein>
<evidence type="ECO:0000313" key="1">
    <source>
        <dbReference type="EMBL" id="SCY85599.1"/>
    </source>
</evidence>
<name>A0A1G5JCT8_9FLAO</name>
<keyword evidence="2" id="KW-1185">Reference proteome</keyword>
<dbReference type="Proteomes" id="UP000199354">
    <property type="component" value="Unassembled WGS sequence"/>
</dbReference>
<accession>A0A1G5JCT8</accession>
<dbReference type="EMBL" id="FMVF01000013">
    <property type="protein sequence ID" value="SCY85599.1"/>
    <property type="molecule type" value="Genomic_DNA"/>
</dbReference>